<dbReference type="SMART" id="SM00752">
    <property type="entry name" value="HTTM"/>
    <property type="match status" value="1"/>
</dbReference>
<accession>A0A3B0Z2H7</accession>
<reference evidence="7" key="1">
    <citation type="submission" date="2018-06" db="EMBL/GenBank/DDBJ databases">
        <authorList>
            <person name="Zhirakovskaya E."/>
        </authorList>
    </citation>
    <scope>NUCLEOTIDE SEQUENCE</scope>
</reference>
<protein>
    <recommendedName>
        <fullName evidence="6">HTTM-like domain-containing protein</fullName>
    </recommendedName>
</protein>
<feature type="transmembrane region" description="Helical" evidence="5">
    <location>
        <begin position="145"/>
        <end position="164"/>
    </location>
</feature>
<dbReference type="InterPro" id="IPR011020">
    <property type="entry name" value="HTTM-like"/>
</dbReference>
<dbReference type="AlphaFoldDB" id="A0A3B0Z2H7"/>
<keyword evidence="4 5" id="KW-0472">Membrane</keyword>
<dbReference type="InterPro" id="IPR053934">
    <property type="entry name" value="HTTM_dom"/>
</dbReference>
<evidence type="ECO:0000256" key="2">
    <source>
        <dbReference type="ARBA" id="ARBA00022692"/>
    </source>
</evidence>
<feature type="domain" description="HTTM-like" evidence="6">
    <location>
        <begin position="1"/>
        <end position="209"/>
    </location>
</feature>
<feature type="transmembrane region" description="Helical" evidence="5">
    <location>
        <begin position="22"/>
        <end position="55"/>
    </location>
</feature>
<comment type="subcellular location">
    <subcellularLocation>
        <location evidence="1">Endomembrane system</location>
        <topology evidence="1">Multi-pass membrane protein</topology>
    </subcellularLocation>
</comment>
<keyword evidence="3 5" id="KW-1133">Transmembrane helix</keyword>
<keyword evidence="2 5" id="KW-0812">Transmembrane</keyword>
<evidence type="ECO:0000313" key="7">
    <source>
        <dbReference type="EMBL" id="VAW81672.1"/>
    </source>
</evidence>
<evidence type="ECO:0000256" key="1">
    <source>
        <dbReference type="ARBA" id="ARBA00004127"/>
    </source>
</evidence>
<dbReference type="GO" id="GO:0012505">
    <property type="term" value="C:endomembrane system"/>
    <property type="evidence" value="ECO:0007669"/>
    <property type="project" value="UniProtKB-SubCell"/>
</dbReference>
<evidence type="ECO:0000256" key="3">
    <source>
        <dbReference type="ARBA" id="ARBA00022989"/>
    </source>
</evidence>
<proteinExistence type="predicted"/>
<name>A0A3B0Z2H7_9ZZZZ</name>
<organism evidence="7">
    <name type="scientific">hydrothermal vent metagenome</name>
    <dbReference type="NCBI Taxonomy" id="652676"/>
    <lineage>
        <taxon>unclassified sequences</taxon>
        <taxon>metagenomes</taxon>
        <taxon>ecological metagenomes</taxon>
    </lineage>
</organism>
<gene>
    <name evidence="7" type="ORF">MNBD_GAMMA12-728</name>
</gene>
<evidence type="ECO:0000259" key="6">
    <source>
        <dbReference type="SMART" id="SM00752"/>
    </source>
</evidence>
<dbReference type="Pfam" id="PF05090">
    <property type="entry name" value="HTTM"/>
    <property type="match status" value="1"/>
</dbReference>
<evidence type="ECO:0000256" key="5">
    <source>
        <dbReference type="SAM" id="Phobius"/>
    </source>
</evidence>
<evidence type="ECO:0000256" key="4">
    <source>
        <dbReference type="ARBA" id="ARBA00023136"/>
    </source>
</evidence>
<sequence length="213" mass="24767">MGFAFTQQSLEHLVNKNYRLLFALRILLSLFLIAGLYTLWVLILLLLLALILLHLFQGPYNGGADRMSLLILSVLSLIQLTPSPRWQEVFFGYLAMQLLLSYFIAGWVKLINPDWRKGQALSNIFRFSVYPVSEQLRQLSVRPRLLFYTSWMVILFECLFPLSLISNISLIIALTAATLFHFSNACFFGLNRFFWIWIASYPSLLWFQTRLLS</sequence>
<dbReference type="EMBL" id="UOFL01000222">
    <property type="protein sequence ID" value="VAW81672.1"/>
    <property type="molecule type" value="Genomic_DNA"/>
</dbReference>
<feature type="transmembrane region" description="Helical" evidence="5">
    <location>
        <begin position="90"/>
        <end position="108"/>
    </location>
</feature>